<dbReference type="InterPro" id="IPR026590">
    <property type="entry name" value="Ssirtuin_cat_dom"/>
</dbReference>
<dbReference type="SUPFAM" id="SSF52467">
    <property type="entry name" value="DHS-like NAD/FAD-binding domain"/>
    <property type="match status" value="1"/>
</dbReference>
<dbReference type="Pfam" id="PF02146">
    <property type="entry name" value="SIR2"/>
    <property type="match status" value="1"/>
</dbReference>
<feature type="binding site" evidence="8">
    <location>
        <position position="339"/>
    </location>
    <ligand>
        <name>Zn(2+)</name>
        <dbReference type="ChEBI" id="CHEBI:29105"/>
    </ligand>
</feature>
<dbReference type="InterPro" id="IPR050134">
    <property type="entry name" value="NAD-dep_sirtuin_deacylases"/>
</dbReference>
<comment type="similarity">
    <text evidence="3">Belongs to the sirtuin family. Class I subfamily.</text>
</comment>
<evidence type="ECO:0000256" key="8">
    <source>
        <dbReference type="PROSITE-ProRule" id="PRU00236"/>
    </source>
</evidence>
<keyword evidence="6 8" id="KW-0862">Zinc</keyword>
<dbReference type="GO" id="GO:0070403">
    <property type="term" value="F:NAD+ binding"/>
    <property type="evidence" value="ECO:0007669"/>
    <property type="project" value="InterPro"/>
</dbReference>
<dbReference type="RefSeq" id="XP_025348727.1">
    <property type="nucleotide sequence ID" value="XM_025492308.1"/>
</dbReference>
<dbReference type="Gene3D" id="3.40.50.1220">
    <property type="entry name" value="TPP-binding domain"/>
    <property type="match status" value="1"/>
</dbReference>
<dbReference type="GeneID" id="37014042"/>
<comment type="subcellular location">
    <subcellularLocation>
        <location evidence="2">Mitochondrion</location>
    </subcellularLocation>
</comment>
<evidence type="ECO:0000256" key="9">
    <source>
        <dbReference type="SAM" id="MobiDB-lite"/>
    </source>
</evidence>
<feature type="binding site" evidence="8">
    <location>
        <position position="342"/>
    </location>
    <ligand>
        <name>Zn(2+)</name>
        <dbReference type="ChEBI" id="CHEBI:29105"/>
    </ligand>
</feature>
<feature type="compositionally biased region" description="Acidic residues" evidence="9">
    <location>
        <begin position="56"/>
        <end position="65"/>
    </location>
</feature>
<feature type="active site" description="Proton acceptor" evidence="8">
    <location>
        <position position="307"/>
    </location>
</feature>
<dbReference type="OrthoDB" id="420264at2759"/>
<feature type="domain" description="Deacetylase sirtuin-type" evidence="10">
    <location>
        <begin position="179"/>
        <end position="481"/>
    </location>
</feature>
<evidence type="ECO:0000313" key="12">
    <source>
        <dbReference type="Proteomes" id="UP000245942"/>
    </source>
</evidence>
<gene>
    <name evidence="11" type="ORF">BCV69DRAFT_282287</name>
</gene>
<feature type="region of interest" description="Disordered" evidence="9">
    <location>
        <begin position="345"/>
        <end position="390"/>
    </location>
</feature>
<reference evidence="11 12" key="1">
    <citation type="journal article" date="2018" name="Mol. Biol. Evol.">
        <title>Broad Genomic Sampling Reveals a Smut Pathogenic Ancestry of the Fungal Clade Ustilaginomycotina.</title>
        <authorList>
            <person name="Kijpornyongpan T."/>
            <person name="Mondo S.J."/>
            <person name="Barry K."/>
            <person name="Sandor L."/>
            <person name="Lee J."/>
            <person name="Lipzen A."/>
            <person name="Pangilinan J."/>
            <person name="LaButti K."/>
            <person name="Hainaut M."/>
            <person name="Henrissat B."/>
            <person name="Grigoriev I.V."/>
            <person name="Spatafora J.W."/>
            <person name="Aime M.C."/>
        </authorList>
    </citation>
    <scope>NUCLEOTIDE SEQUENCE [LARGE SCALE GENOMIC DNA]</scope>
    <source>
        <strain evidence="11 12">MCA 4718</strain>
    </source>
</reference>
<evidence type="ECO:0000256" key="4">
    <source>
        <dbReference type="ARBA" id="ARBA00022679"/>
    </source>
</evidence>
<evidence type="ECO:0000313" key="11">
    <source>
        <dbReference type="EMBL" id="PWN21567.1"/>
    </source>
</evidence>
<comment type="cofactor">
    <cofactor evidence="1">
        <name>Zn(2+)</name>
        <dbReference type="ChEBI" id="CHEBI:29105"/>
    </cofactor>
</comment>
<evidence type="ECO:0000256" key="2">
    <source>
        <dbReference type="ARBA" id="ARBA00004173"/>
    </source>
</evidence>
<keyword evidence="5 8" id="KW-0479">Metal-binding</keyword>
<keyword evidence="12" id="KW-1185">Reference proteome</keyword>
<evidence type="ECO:0000256" key="5">
    <source>
        <dbReference type="ARBA" id="ARBA00022723"/>
    </source>
</evidence>
<feature type="binding site" evidence="8">
    <location>
        <position position="315"/>
    </location>
    <ligand>
        <name>Zn(2+)</name>
        <dbReference type="ChEBI" id="CHEBI:29105"/>
    </ligand>
</feature>
<evidence type="ECO:0000256" key="7">
    <source>
        <dbReference type="ARBA" id="ARBA00023027"/>
    </source>
</evidence>
<name>A0A316U8J7_9BASI</name>
<dbReference type="STRING" id="1684307.A0A316U8J7"/>
<keyword evidence="7" id="KW-0520">NAD</keyword>
<dbReference type="InterPro" id="IPR029035">
    <property type="entry name" value="DHS-like_NAD/FAD-binding_dom"/>
</dbReference>
<feature type="region of interest" description="Disordered" evidence="9">
    <location>
        <begin position="1"/>
        <end position="65"/>
    </location>
</feature>
<dbReference type="Gene3D" id="3.30.1600.10">
    <property type="entry name" value="SIR2/SIRT2 'Small Domain"/>
    <property type="match status" value="1"/>
</dbReference>
<dbReference type="InterPro" id="IPR003000">
    <property type="entry name" value="Sirtuin"/>
</dbReference>
<feature type="compositionally biased region" description="Acidic residues" evidence="9">
    <location>
        <begin position="507"/>
        <end position="517"/>
    </location>
</feature>
<organism evidence="11 12">
    <name type="scientific">Pseudomicrostroma glucosiphilum</name>
    <dbReference type="NCBI Taxonomy" id="1684307"/>
    <lineage>
        <taxon>Eukaryota</taxon>
        <taxon>Fungi</taxon>
        <taxon>Dikarya</taxon>
        <taxon>Basidiomycota</taxon>
        <taxon>Ustilaginomycotina</taxon>
        <taxon>Exobasidiomycetes</taxon>
        <taxon>Microstromatales</taxon>
        <taxon>Microstromatales incertae sedis</taxon>
        <taxon>Pseudomicrostroma</taxon>
    </lineage>
</organism>
<dbReference type="AlphaFoldDB" id="A0A316U8J7"/>
<evidence type="ECO:0000256" key="1">
    <source>
        <dbReference type="ARBA" id="ARBA00001947"/>
    </source>
</evidence>
<evidence type="ECO:0000256" key="3">
    <source>
        <dbReference type="ARBA" id="ARBA00006924"/>
    </source>
</evidence>
<protein>
    <submittedName>
        <fullName evidence="11">SIR2-domain-containing protein</fullName>
    </submittedName>
</protein>
<dbReference type="Proteomes" id="UP000245942">
    <property type="component" value="Unassembled WGS sequence"/>
</dbReference>
<dbReference type="PROSITE" id="PS50305">
    <property type="entry name" value="SIRTUIN"/>
    <property type="match status" value="1"/>
</dbReference>
<dbReference type="InterPro" id="IPR026591">
    <property type="entry name" value="Sirtuin_cat_small_dom_sf"/>
</dbReference>
<dbReference type="PANTHER" id="PTHR11085">
    <property type="entry name" value="NAD-DEPENDENT PROTEIN DEACYLASE SIRTUIN-5, MITOCHONDRIAL-RELATED"/>
    <property type="match status" value="1"/>
</dbReference>
<dbReference type="PANTHER" id="PTHR11085:SF9">
    <property type="entry name" value="NAD-DEPENDENT PROTEIN DEACETYLASE SIRTUIN-1"/>
    <property type="match status" value="1"/>
</dbReference>
<keyword evidence="4" id="KW-0808">Transferase</keyword>
<dbReference type="GO" id="GO:0005634">
    <property type="term" value="C:nucleus"/>
    <property type="evidence" value="ECO:0007669"/>
    <property type="project" value="TreeGrafter"/>
</dbReference>
<dbReference type="GO" id="GO:0046872">
    <property type="term" value="F:metal ion binding"/>
    <property type="evidence" value="ECO:0007669"/>
    <property type="project" value="UniProtKB-KW"/>
</dbReference>
<dbReference type="GO" id="GO:0005739">
    <property type="term" value="C:mitochondrion"/>
    <property type="evidence" value="ECO:0007669"/>
    <property type="project" value="UniProtKB-SubCell"/>
</dbReference>
<proteinExistence type="inferred from homology"/>
<dbReference type="EMBL" id="KZ819325">
    <property type="protein sequence ID" value="PWN21567.1"/>
    <property type="molecule type" value="Genomic_DNA"/>
</dbReference>
<feature type="region of interest" description="Disordered" evidence="9">
    <location>
        <begin position="485"/>
        <end position="526"/>
    </location>
</feature>
<feature type="binding site" evidence="8">
    <location>
        <position position="318"/>
    </location>
    <ligand>
        <name>Zn(2+)</name>
        <dbReference type="ChEBI" id="CHEBI:29105"/>
    </ligand>
</feature>
<accession>A0A316U8J7</accession>
<sequence length="526" mass="57981">MIDAKAQEVNAANQSPAGSLHVAPTVSNQHDPGHVKGERSIVPLYAGQETAPDSGLQEEEEEEEAAAAAYQDCDSEVLEALEDEADLESEDEEDLDRLVREAEISYPPARVKALVRELKQGGLVAFLRQNISDTTPILHFLVTLGVLLPKSLRDPGVDRDVLLSLLKIALHRLLQRREKLPQYNTLEDALSLLRDSRSTIVLSGAGISTSCGIPDFRSQDGIYARLQRAGEYQLDDPQDMFDKDVFLYRPHVFYSFAKDIYPSNFRPSSSHRFIRLLEDRGQLLRNYTQNIDTLEQAAGIRKVLNCHGSFATASCVTCSFQAPGATIKDDIFAQRVPNCPACLQRRQESKGKSKKRRKLEGGKASQRRSDFGAGDSDADDDENDDGKHTSIMKPDITFFGEKLSSTFEHCLLSDRGQASLLVIIGTSLKVAPVSSVVGHLPHSVPVILINKTPVLHVGVDIMLLGDADGIVEWLCRKLGWKLPTPQPDKAVVGEDSVAEAVGKSEGDESEVESSEPDWEPKRFRDT</sequence>
<dbReference type="GO" id="GO:0046970">
    <property type="term" value="F:histone H4K16 deacetylase activity, NAD-dependent"/>
    <property type="evidence" value="ECO:0007669"/>
    <property type="project" value="TreeGrafter"/>
</dbReference>
<evidence type="ECO:0000259" key="10">
    <source>
        <dbReference type="PROSITE" id="PS50305"/>
    </source>
</evidence>
<evidence type="ECO:0000256" key="6">
    <source>
        <dbReference type="ARBA" id="ARBA00022833"/>
    </source>
</evidence>